<reference evidence="3 4" key="1">
    <citation type="journal article" date="2024" name="G3 (Bethesda)">
        <title>Genome assembly of Hibiscus sabdariffa L. provides insights into metabolisms of medicinal natural products.</title>
        <authorList>
            <person name="Kim T."/>
        </authorList>
    </citation>
    <scope>NUCLEOTIDE SEQUENCE [LARGE SCALE GENOMIC DNA]</scope>
    <source>
        <strain evidence="3">TK-2024</strain>
        <tissue evidence="3">Old leaves</tissue>
    </source>
</reference>
<dbReference type="EMBL" id="JBBPBM010000001">
    <property type="protein sequence ID" value="KAK8600197.1"/>
    <property type="molecule type" value="Genomic_DNA"/>
</dbReference>
<sequence>MPLSQPGTSPLTIVKDDGGHAFQYFISVLIGLLGVIAGAIVVATYHLIHSICNCYRRPTVEAASAYIRQNIHQTQHKRSRESQKKRESFNDAKADSHICLGGVKKGEQIWVLPDCLHFFHVGCIDKWLNSHSNCPLIVSVLFAVRKGANI</sequence>
<dbReference type="PANTHER" id="PTHR45676">
    <property type="entry name" value="RING-H2 FINGER PROTEIN ATL51-RELATED"/>
    <property type="match status" value="1"/>
</dbReference>
<feature type="transmembrane region" description="Helical" evidence="1">
    <location>
        <begin position="24"/>
        <end position="48"/>
    </location>
</feature>
<proteinExistence type="predicted"/>
<dbReference type="InterPro" id="IPR013083">
    <property type="entry name" value="Znf_RING/FYVE/PHD"/>
</dbReference>
<keyword evidence="1" id="KW-0472">Membrane</keyword>
<dbReference type="Pfam" id="PF13639">
    <property type="entry name" value="zf-RING_2"/>
    <property type="match status" value="1"/>
</dbReference>
<evidence type="ECO:0000313" key="3">
    <source>
        <dbReference type="EMBL" id="KAK8600197.1"/>
    </source>
</evidence>
<feature type="domain" description="RING-type" evidence="2">
    <location>
        <begin position="98"/>
        <end position="136"/>
    </location>
</feature>
<keyword evidence="1" id="KW-1133">Transmembrane helix</keyword>
<dbReference type="Proteomes" id="UP001472677">
    <property type="component" value="Unassembled WGS sequence"/>
</dbReference>
<dbReference type="Gene3D" id="3.30.40.10">
    <property type="entry name" value="Zinc/RING finger domain, C3HC4 (zinc finger)"/>
    <property type="match status" value="1"/>
</dbReference>
<evidence type="ECO:0000256" key="1">
    <source>
        <dbReference type="SAM" id="Phobius"/>
    </source>
</evidence>
<dbReference type="InterPro" id="IPR001841">
    <property type="entry name" value="Znf_RING"/>
</dbReference>
<dbReference type="PANTHER" id="PTHR45676:SF167">
    <property type="entry name" value="RING-TYPE E3 UBIQUITIN TRANSFERASE"/>
    <property type="match status" value="1"/>
</dbReference>
<evidence type="ECO:0000259" key="2">
    <source>
        <dbReference type="Pfam" id="PF13639"/>
    </source>
</evidence>
<organism evidence="3 4">
    <name type="scientific">Hibiscus sabdariffa</name>
    <name type="common">roselle</name>
    <dbReference type="NCBI Taxonomy" id="183260"/>
    <lineage>
        <taxon>Eukaryota</taxon>
        <taxon>Viridiplantae</taxon>
        <taxon>Streptophyta</taxon>
        <taxon>Embryophyta</taxon>
        <taxon>Tracheophyta</taxon>
        <taxon>Spermatophyta</taxon>
        <taxon>Magnoliopsida</taxon>
        <taxon>eudicotyledons</taxon>
        <taxon>Gunneridae</taxon>
        <taxon>Pentapetalae</taxon>
        <taxon>rosids</taxon>
        <taxon>malvids</taxon>
        <taxon>Malvales</taxon>
        <taxon>Malvaceae</taxon>
        <taxon>Malvoideae</taxon>
        <taxon>Hibiscus</taxon>
    </lineage>
</organism>
<keyword evidence="1" id="KW-0812">Transmembrane</keyword>
<gene>
    <name evidence="3" type="ORF">V6N12_050053</name>
</gene>
<keyword evidence="4" id="KW-1185">Reference proteome</keyword>
<accession>A0ABR2GCG0</accession>
<protein>
    <recommendedName>
        <fullName evidence="2">RING-type domain-containing protein</fullName>
    </recommendedName>
</protein>
<comment type="caution">
    <text evidence="3">The sequence shown here is derived from an EMBL/GenBank/DDBJ whole genome shotgun (WGS) entry which is preliminary data.</text>
</comment>
<name>A0ABR2GCG0_9ROSI</name>
<dbReference type="SUPFAM" id="SSF57850">
    <property type="entry name" value="RING/U-box"/>
    <property type="match status" value="1"/>
</dbReference>
<evidence type="ECO:0000313" key="4">
    <source>
        <dbReference type="Proteomes" id="UP001472677"/>
    </source>
</evidence>